<dbReference type="AlphaFoldDB" id="A0A653D7G3"/>
<gene>
    <name evidence="7" type="ORF">CALMAC_LOCUS15112</name>
</gene>
<evidence type="ECO:0000256" key="6">
    <source>
        <dbReference type="RuleBase" id="RU363126"/>
    </source>
</evidence>
<keyword evidence="8" id="KW-1185">Reference proteome</keyword>
<dbReference type="GO" id="GO:0034707">
    <property type="term" value="C:chloride channel complex"/>
    <property type="evidence" value="ECO:0007669"/>
    <property type="project" value="UniProtKB-KW"/>
</dbReference>
<dbReference type="Pfam" id="PF01062">
    <property type="entry name" value="Bestrophin"/>
    <property type="match status" value="1"/>
</dbReference>
<evidence type="ECO:0000256" key="4">
    <source>
        <dbReference type="ARBA" id="ARBA00023136"/>
    </source>
</evidence>
<feature type="non-terminal residue" evidence="7">
    <location>
        <position position="186"/>
    </location>
</feature>
<dbReference type="OrthoDB" id="201595at2759"/>
<feature type="transmembrane region" description="Helical" evidence="6">
    <location>
        <begin position="76"/>
        <end position="95"/>
    </location>
</feature>
<evidence type="ECO:0000256" key="5">
    <source>
        <dbReference type="ARBA" id="ARBA00034769"/>
    </source>
</evidence>
<dbReference type="PANTHER" id="PTHR10736:SF65">
    <property type="entry name" value="BESTROPHIN 1, ISOFORM C-RELATED"/>
    <property type="match status" value="1"/>
</dbReference>
<keyword evidence="6" id="KW-0406">Ion transport</keyword>
<evidence type="ECO:0000313" key="8">
    <source>
        <dbReference type="Proteomes" id="UP000410492"/>
    </source>
</evidence>
<proteinExistence type="inferred from homology"/>
<dbReference type="EMBL" id="CAACVG010010582">
    <property type="protein sequence ID" value="VEN56132.1"/>
    <property type="molecule type" value="Genomic_DNA"/>
</dbReference>
<dbReference type="GO" id="GO:0005886">
    <property type="term" value="C:plasma membrane"/>
    <property type="evidence" value="ECO:0007669"/>
    <property type="project" value="UniProtKB-SubCell"/>
</dbReference>
<keyword evidence="6" id="KW-1003">Cell membrane</keyword>
<keyword evidence="6" id="KW-0407">Ion channel</keyword>
<sequence>MTVTYNAEVATVRGLGCFLKLLARWRGSIYKLVWMDLILFLTIYYSLNVTYRYILDESGKHVFESMVIYCKDYVNLIPLSFVLGFYVSVIMTRWWNQYTSIPHPDPLAVFVSATVHGQDERGRVMRRTIMRYVCCCVTMIFTMISPRVKKRFPTLDHFVEAGLLQQSERDIIGDLDKKFPKYPKHW</sequence>
<dbReference type="InterPro" id="IPR021134">
    <property type="entry name" value="Bestrophin-like"/>
</dbReference>
<keyword evidence="3 6" id="KW-1133">Transmembrane helix</keyword>
<keyword evidence="6" id="KW-0869">Chloride channel</keyword>
<accession>A0A653D7G3</accession>
<evidence type="ECO:0000256" key="1">
    <source>
        <dbReference type="ARBA" id="ARBA00004370"/>
    </source>
</evidence>
<comment type="function">
    <text evidence="6">Forms chloride channels.</text>
</comment>
<keyword evidence="6" id="KW-0813">Transport</keyword>
<comment type="subcellular location">
    <subcellularLocation>
        <location evidence="6">Cell membrane</location>
        <topology evidence="6">Multi-pass membrane protein</topology>
    </subcellularLocation>
    <subcellularLocation>
        <location evidence="1">Membrane</location>
    </subcellularLocation>
</comment>
<feature type="transmembrane region" description="Helical" evidence="6">
    <location>
        <begin position="32"/>
        <end position="55"/>
    </location>
</feature>
<reference evidence="7 8" key="1">
    <citation type="submission" date="2019-01" db="EMBL/GenBank/DDBJ databases">
        <authorList>
            <person name="Sayadi A."/>
        </authorList>
    </citation>
    <scope>NUCLEOTIDE SEQUENCE [LARGE SCALE GENOMIC DNA]</scope>
</reference>
<keyword evidence="4 6" id="KW-0472">Membrane</keyword>
<dbReference type="Proteomes" id="UP000410492">
    <property type="component" value="Unassembled WGS sequence"/>
</dbReference>
<evidence type="ECO:0000313" key="7">
    <source>
        <dbReference type="EMBL" id="VEN56132.1"/>
    </source>
</evidence>
<evidence type="ECO:0000256" key="2">
    <source>
        <dbReference type="ARBA" id="ARBA00022692"/>
    </source>
</evidence>
<feature type="transmembrane region" description="Helical" evidence="6">
    <location>
        <begin position="129"/>
        <end position="148"/>
    </location>
</feature>
<name>A0A653D7G3_CALMS</name>
<dbReference type="GO" id="GO:0005254">
    <property type="term" value="F:chloride channel activity"/>
    <property type="evidence" value="ECO:0007669"/>
    <property type="project" value="UniProtKB-KW"/>
</dbReference>
<comment type="similarity">
    <text evidence="5 6">Belongs to the anion channel-forming bestrophin (TC 1.A.46) family. Calcium-sensitive chloride channel subfamily.</text>
</comment>
<evidence type="ECO:0000256" key="3">
    <source>
        <dbReference type="ARBA" id="ARBA00022989"/>
    </source>
</evidence>
<protein>
    <recommendedName>
        <fullName evidence="6">Bestrophin homolog</fullName>
    </recommendedName>
</protein>
<dbReference type="PANTHER" id="PTHR10736">
    <property type="entry name" value="BESTROPHIN"/>
    <property type="match status" value="1"/>
</dbReference>
<keyword evidence="6" id="KW-0868">Chloride</keyword>
<organism evidence="7 8">
    <name type="scientific">Callosobruchus maculatus</name>
    <name type="common">Southern cowpea weevil</name>
    <name type="synonym">Pulse bruchid</name>
    <dbReference type="NCBI Taxonomy" id="64391"/>
    <lineage>
        <taxon>Eukaryota</taxon>
        <taxon>Metazoa</taxon>
        <taxon>Ecdysozoa</taxon>
        <taxon>Arthropoda</taxon>
        <taxon>Hexapoda</taxon>
        <taxon>Insecta</taxon>
        <taxon>Pterygota</taxon>
        <taxon>Neoptera</taxon>
        <taxon>Endopterygota</taxon>
        <taxon>Coleoptera</taxon>
        <taxon>Polyphaga</taxon>
        <taxon>Cucujiformia</taxon>
        <taxon>Chrysomeloidea</taxon>
        <taxon>Chrysomelidae</taxon>
        <taxon>Bruchinae</taxon>
        <taxon>Bruchini</taxon>
        <taxon>Callosobruchus</taxon>
    </lineage>
</organism>
<dbReference type="InterPro" id="IPR000615">
    <property type="entry name" value="Bestrophin"/>
</dbReference>
<keyword evidence="2 6" id="KW-0812">Transmembrane</keyword>